<comment type="caution">
    <text evidence="8">The sequence shown here is derived from an EMBL/GenBank/DDBJ whole genome shotgun (WGS) entry which is preliminary data.</text>
</comment>
<evidence type="ECO:0000313" key="8">
    <source>
        <dbReference type="EMBL" id="MFC4670919.1"/>
    </source>
</evidence>
<proteinExistence type="inferred from homology"/>
<dbReference type="InterPro" id="IPR036627">
    <property type="entry name" value="CobW-likC_sf"/>
</dbReference>
<keyword evidence="1" id="KW-0547">Nucleotide-binding</keyword>
<dbReference type="Gene3D" id="3.30.1220.10">
    <property type="entry name" value="CobW-like, C-terminal domain"/>
    <property type="match status" value="1"/>
</dbReference>
<dbReference type="PANTHER" id="PTHR13748:SF62">
    <property type="entry name" value="COBW DOMAIN-CONTAINING PROTEIN"/>
    <property type="match status" value="1"/>
</dbReference>
<evidence type="ECO:0000256" key="3">
    <source>
        <dbReference type="ARBA" id="ARBA00023186"/>
    </source>
</evidence>
<dbReference type="InterPro" id="IPR027417">
    <property type="entry name" value="P-loop_NTPase"/>
</dbReference>
<dbReference type="Gene3D" id="3.40.50.300">
    <property type="entry name" value="P-loop containing nucleotide triphosphate hydrolases"/>
    <property type="match status" value="1"/>
</dbReference>
<name>A0ABV9KM65_9RHOB</name>
<dbReference type="SUPFAM" id="SSF90002">
    <property type="entry name" value="Hypothetical protein YjiA, C-terminal domain"/>
    <property type="match status" value="1"/>
</dbReference>
<dbReference type="Pfam" id="PF02492">
    <property type="entry name" value="cobW"/>
    <property type="match status" value="1"/>
</dbReference>
<dbReference type="Proteomes" id="UP001595973">
    <property type="component" value="Unassembled WGS sequence"/>
</dbReference>
<evidence type="ECO:0000259" key="7">
    <source>
        <dbReference type="SMART" id="SM00833"/>
    </source>
</evidence>
<evidence type="ECO:0000256" key="1">
    <source>
        <dbReference type="ARBA" id="ARBA00022741"/>
    </source>
</evidence>
<dbReference type="RefSeq" id="WP_380720542.1">
    <property type="nucleotide sequence ID" value="NZ_JBHSGI010000031.1"/>
</dbReference>
<dbReference type="InterPro" id="IPR051316">
    <property type="entry name" value="Zinc-reg_GTPase_activator"/>
</dbReference>
<evidence type="ECO:0000313" key="9">
    <source>
        <dbReference type="Proteomes" id="UP001595973"/>
    </source>
</evidence>
<dbReference type="CDD" id="cd03112">
    <property type="entry name" value="CobW-like"/>
    <property type="match status" value="1"/>
</dbReference>
<dbReference type="SUPFAM" id="SSF52540">
    <property type="entry name" value="P-loop containing nucleoside triphosphate hydrolases"/>
    <property type="match status" value="1"/>
</dbReference>
<organism evidence="8 9">
    <name type="scientific">Seohaeicola nanhaiensis</name>
    <dbReference type="NCBI Taxonomy" id="1387282"/>
    <lineage>
        <taxon>Bacteria</taxon>
        <taxon>Pseudomonadati</taxon>
        <taxon>Pseudomonadota</taxon>
        <taxon>Alphaproteobacteria</taxon>
        <taxon>Rhodobacterales</taxon>
        <taxon>Roseobacteraceae</taxon>
        <taxon>Seohaeicola</taxon>
    </lineage>
</organism>
<dbReference type="InterPro" id="IPR011629">
    <property type="entry name" value="CobW-like_C"/>
</dbReference>
<evidence type="ECO:0000256" key="5">
    <source>
        <dbReference type="ARBA" id="ARBA00045658"/>
    </source>
</evidence>
<dbReference type="PANTHER" id="PTHR13748">
    <property type="entry name" value="COBW-RELATED"/>
    <property type="match status" value="1"/>
</dbReference>
<reference evidence="9" key="1">
    <citation type="journal article" date="2019" name="Int. J. Syst. Evol. Microbiol.">
        <title>The Global Catalogue of Microorganisms (GCM) 10K type strain sequencing project: providing services to taxonomists for standard genome sequencing and annotation.</title>
        <authorList>
            <consortium name="The Broad Institute Genomics Platform"/>
            <consortium name="The Broad Institute Genome Sequencing Center for Infectious Disease"/>
            <person name="Wu L."/>
            <person name="Ma J."/>
        </authorList>
    </citation>
    <scope>NUCLEOTIDE SEQUENCE [LARGE SCALE GENOMIC DNA]</scope>
    <source>
        <strain evidence="9">CGMCC 4.7283</strain>
    </source>
</reference>
<keyword evidence="9" id="KW-1185">Reference proteome</keyword>
<comment type="catalytic activity">
    <reaction evidence="6">
        <text>GTP + H2O = GDP + phosphate + H(+)</text>
        <dbReference type="Rhea" id="RHEA:19669"/>
        <dbReference type="ChEBI" id="CHEBI:15377"/>
        <dbReference type="ChEBI" id="CHEBI:15378"/>
        <dbReference type="ChEBI" id="CHEBI:37565"/>
        <dbReference type="ChEBI" id="CHEBI:43474"/>
        <dbReference type="ChEBI" id="CHEBI:58189"/>
    </reaction>
    <physiologicalReaction direction="left-to-right" evidence="6">
        <dbReference type="Rhea" id="RHEA:19670"/>
    </physiologicalReaction>
</comment>
<evidence type="ECO:0000256" key="6">
    <source>
        <dbReference type="ARBA" id="ARBA00049117"/>
    </source>
</evidence>
<keyword evidence="2" id="KW-0378">Hydrolase</keyword>
<sequence>MPGQVTVPVVLVTGFLGAGKTTFINDLLARADGRKIASIVNDFGSINIDAALLESRTDEVIGLRNGCICCSLQGDLLRTMKTVLGKSAPDLIVIEASGIADPAGVVQGLMDPVLFRAAALDSVICLVDVEDVLGDPARWNDPLWQAQVRGSDLIQLSKVTPGDARLSEVETRLAAMGRKPVFGLDGSAAEIGDLIGATVTRQSGAPSARTTQSRFATVEWTCPGAVSLPRFQGVIQTLAPKLLRAKGFLTLREKPGQTLLFQMVGRRASLVPATQDLPGCSLVLIGEAEGFEPNAALRLLDALRAG</sequence>
<evidence type="ECO:0000256" key="4">
    <source>
        <dbReference type="ARBA" id="ARBA00034320"/>
    </source>
</evidence>
<comment type="similarity">
    <text evidence="4">Belongs to the SIMIBI class G3E GTPase family. ZNG1 subfamily.</text>
</comment>
<feature type="domain" description="CobW C-terminal" evidence="7">
    <location>
        <begin position="215"/>
        <end position="304"/>
    </location>
</feature>
<protein>
    <submittedName>
        <fullName evidence="8">CobW family GTP-binding protein</fullName>
    </submittedName>
</protein>
<accession>A0ABV9KM65</accession>
<comment type="function">
    <text evidence="5">Zinc chaperone that directly transfers zinc cofactor to target proteins, thereby activating them. Zinc is transferred from the CXCC motif in the GTPase domain to the zinc binding site in target proteins in a process requiring GTP hydrolysis.</text>
</comment>
<gene>
    <name evidence="8" type="ORF">ACFO5X_20390</name>
</gene>
<dbReference type="SMART" id="SM00833">
    <property type="entry name" value="CobW_C"/>
    <property type="match status" value="1"/>
</dbReference>
<keyword evidence="3" id="KW-0143">Chaperone</keyword>
<evidence type="ECO:0000256" key="2">
    <source>
        <dbReference type="ARBA" id="ARBA00022801"/>
    </source>
</evidence>
<dbReference type="Pfam" id="PF07683">
    <property type="entry name" value="CobW_C"/>
    <property type="match status" value="1"/>
</dbReference>
<dbReference type="InterPro" id="IPR003495">
    <property type="entry name" value="CobW/HypB/UreG_nucleotide-bd"/>
</dbReference>
<dbReference type="EMBL" id="JBHSGI010000031">
    <property type="protein sequence ID" value="MFC4670919.1"/>
    <property type="molecule type" value="Genomic_DNA"/>
</dbReference>